<feature type="domain" description="Thiamine pyrophosphate enzyme N-terminal TPP-binding" evidence="6">
    <location>
        <begin position="35"/>
        <end position="147"/>
    </location>
</feature>
<dbReference type="CDD" id="cd00568">
    <property type="entry name" value="TPP_enzymes"/>
    <property type="match status" value="1"/>
</dbReference>
<dbReference type="SUPFAM" id="SSF52467">
    <property type="entry name" value="DHS-like NAD/FAD-binding domain"/>
    <property type="match status" value="1"/>
</dbReference>
<dbReference type="CDD" id="cd07035">
    <property type="entry name" value="TPP_PYR_POX_like"/>
    <property type="match status" value="1"/>
</dbReference>
<dbReference type="GO" id="GO:0009099">
    <property type="term" value="P:L-valine biosynthetic process"/>
    <property type="evidence" value="ECO:0007669"/>
    <property type="project" value="TreeGrafter"/>
</dbReference>
<dbReference type="AlphaFoldDB" id="A0A1M7ZRL5"/>
<dbReference type="Proteomes" id="UP000186406">
    <property type="component" value="Unassembled WGS sequence"/>
</dbReference>
<evidence type="ECO:0000259" key="6">
    <source>
        <dbReference type="Pfam" id="PF02776"/>
    </source>
</evidence>
<protein>
    <submittedName>
        <fullName evidence="7">3D-(3,5/4)-trihydroxycyclohexane-1,2-dione acylhydrolase (Decyclizing)</fullName>
    </submittedName>
</protein>
<feature type="domain" description="Thiamine pyrophosphate enzyme TPP-binding" evidence="5">
    <location>
        <begin position="440"/>
        <end position="589"/>
    </location>
</feature>
<gene>
    <name evidence="7" type="ORF">SAMN02745172_03972</name>
</gene>
<accession>A0A1M7ZRL5</accession>
<dbReference type="GO" id="GO:0005948">
    <property type="term" value="C:acetolactate synthase complex"/>
    <property type="evidence" value="ECO:0007669"/>
    <property type="project" value="TreeGrafter"/>
</dbReference>
<evidence type="ECO:0000256" key="3">
    <source>
        <dbReference type="RuleBase" id="RU362132"/>
    </source>
</evidence>
<dbReference type="EMBL" id="FRXO01000012">
    <property type="protein sequence ID" value="SHO67296.1"/>
    <property type="molecule type" value="Genomic_DNA"/>
</dbReference>
<name>A0A1M7ZRL5_9HYPH</name>
<dbReference type="Pfam" id="PF00205">
    <property type="entry name" value="TPP_enzyme_M"/>
    <property type="match status" value="1"/>
</dbReference>
<keyword evidence="2 3" id="KW-0786">Thiamine pyrophosphate</keyword>
<dbReference type="PANTHER" id="PTHR18968">
    <property type="entry name" value="THIAMINE PYROPHOSPHATE ENZYMES"/>
    <property type="match status" value="1"/>
</dbReference>
<dbReference type="RefSeq" id="WP_244530963.1">
    <property type="nucleotide sequence ID" value="NZ_FRXO01000012.1"/>
</dbReference>
<dbReference type="InterPro" id="IPR045229">
    <property type="entry name" value="TPP_enz"/>
</dbReference>
<evidence type="ECO:0000256" key="1">
    <source>
        <dbReference type="ARBA" id="ARBA00007812"/>
    </source>
</evidence>
<dbReference type="InterPro" id="IPR029035">
    <property type="entry name" value="DHS-like_NAD/FAD-binding_dom"/>
</dbReference>
<evidence type="ECO:0000259" key="5">
    <source>
        <dbReference type="Pfam" id="PF02775"/>
    </source>
</evidence>
<dbReference type="InterPro" id="IPR012000">
    <property type="entry name" value="Thiamin_PyroP_enz_cen_dom"/>
</dbReference>
<reference evidence="7 8" key="1">
    <citation type="submission" date="2016-12" db="EMBL/GenBank/DDBJ databases">
        <authorList>
            <person name="Song W.-J."/>
            <person name="Kurnit D.M."/>
        </authorList>
    </citation>
    <scope>NUCLEOTIDE SEQUENCE [LARGE SCALE GENOMIC DNA]</scope>
    <source>
        <strain evidence="7 8">DSM 19599</strain>
    </source>
</reference>
<dbReference type="GO" id="GO:0050660">
    <property type="term" value="F:flavin adenine dinucleotide binding"/>
    <property type="evidence" value="ECO:0007669"/>
    <property type="project" value="TreeGrafter"/>
</dbReference>
<dbReference type="STRING" id="1123029.SAMN02745172_03972"/>
<organism evidence="7 8">
    <name type="scientific">Pseudoxanthobacter soli DSM 19599</name>
    <dbReference type="NCBI Taxonomy" id="1123029"/>
    <lineage>
        <taxon>Bacteria</taxon>
        <taxon>Pseudomonadati</taxon>
        <taxon>Pseudomonadota</taxon>
        <taxon>Alphaproteobacteria</taxon>
        <taxon>Hyphomicrobiales</taxon>
        <taxon>Segnochrobactraceae</taxon>
        <taxon>Pseudoxanthobacter</taxon>
    </lineage>
</organism>
<dbReference type="GO" id="GO:0000287">
    <property type="term" value="F:magnesium ion binding"/>
    <property type="evidence" value="ECO:0007669"/>
    <property type="project" value="InterPro"/>
</dbReference>
<dbReference type="GO" id="GO:0009097">
    <property type="term" value="P:isoleucine biosynthetic process"/>
    <property type="evidence" value="ECO:0007669"/>
    <property type="project" value="TreeGrafter"/>
</dbReference>
<dbReference type="SUPFAM" id="SSF52518">
    <property type="entry name" value="Thiamin diphosphate-binding fold (THDP-binding)"/>
    <property type="match status" value="2"/>
</dbReference>
<dbReference type="InterPro" id="IPR029061">
    <property type="entry name" value="THDP-binding"/>
</dbReference>
<evidence type="ECO:0000259" key="4">
    <source>
        <dbReference type="Pfam" id="PF00205"/>
    </source>
</evidence>
<keyword evidence="7" id="KW-0378">Hydrolase</keyword>
<dbReference type="Pfam" id="PF02776">
    <property type="entry name" value="TPP_enzyme_N"/>
    <property type="match status" value="1"/>
</dbReference>
<dbReference type="InterPro" id="IPR012001">
    <property type="entry name" value="Thiamin_PyroP_enz_TPP-bd_dom"/>
</dbReference>
<dbReference type="Gene3D" id="3.40.50.970">
    <property type="match status" value="2"/>
</dbReference>
<dbReference type="InterPro" id="IPR011766">
    <property type="entry name" value="TPP_enzyme_TPP-bd"/>
</dbReference>
<sequence length="625" mass="65348">MKETEMRERAAAVAGAGGVVRALEAGTLPGTVDVTVSEAVVLGLLKQGVRKIFGVLGHGNTDIGEVLRVYSEAGALRFIQCRNEVAMAHAATALSWIFGETPAVLTSIGPGALQALAGSLAAASNGVGVYHLYGDETTHGEGPNMQQVPGTRQQQFGRLTEIMGPSYTLHTPEALRDALRRGTAAVHHPYAAAPFYLNLPINVQPKTIAGLSLDSLPDRLDMPVLSPSDPATFARAAELIDRHPRIVVKAGGGARRHAAAVRRLAERIGAAVVLSPGSLGVLPDAHPQNMHVGGSKGSISGNFAMEQAELLIVVGSRAVCQADCSGTGYPNARAVININADIATATHYNHTLALVGDIGATIDGLLGRLGNAPSDMPEDRRAFLESCAAAKAEWARLKAERCGDIALPDPVWGRSVLTQPSAIAVAAGFAREVGAVKLFDAGDVQANGFQVVEDDAPMQTVTESGASFMGFAASALLAAAVADKPRPLIAFSGDGSFMMSPQILIDAVEHRAKGTLIIFDNRRMAAISSLQVAQYGPDFGTSDHVEVDYVALAGAVKGINALFGGTDAATLRAALEKAHAYDGFSVIHVPVYWGPDEIAGMGAYGRWNVGPWVETVEALYSRQPI</sequence>
<dbReference type="GO" id="GO:0016787">
    <property type="term" value="F:hydrolase activity"/>
    <property type="evidence" value="ECO:0007669"/>
    <property type="project" value="UniProtKB-KW"/>
</dbReference>
<proteinExistence type="inferred from homology"/>
<evidence type="ECO:0000313" key="8">
    <source>
        <dbReference type="Proteomes" id="UP000186406"/>
    </source>
</evidence>
<feature type="domain" description="Thiamine pyrophosphate enzyme central" evidence="4">
    <location>
        <begin position="234"/>
        <end position="365"/>
    </location>
</feature>
<dbReference type="PANTHER" id="PTHR18968:SF9">
    <property type="entry name" value="3D-(3,5_4)-TRIHYDROXYCYCLOHEXANE-1,2-DIONE HYDROLASE"/>
    <property type="match status" value="1"/>
</dbReference>
<dbReference type="GO" id="GO:0003984">
    <property type="term" value="F:acetolactate synthase activity"/>
    <property type="evidence" value="ECO:0007669"/>
    <property type="project" value="TreeGrafter"/>
</dbReference>
<dbReference type="Gene3D" id="3.40.50.1220">
    <property type="entry name" value="TPP-binding domain"/>
    <property type="match status" value="1"/>
</dbReference>
<keyword evidence="8" id="KW-1185">Reference proteome</keyword>
<dbReference type="Pfam" id="PF02775">
    <property type="entry name" value="TPP_enzyme_C"/>
    <property type="match status" value="1"/>
</dbReference>
<evidence type="ECO:0000313" key="7">
    <source>
        <dbReference type="EMBL" id="SHO67296.1"/>
    </source>
</evidence>
<comment type="similarity">
    <text evidence="1 3">Belongs to the TPP enzyme family.</text>
</comment>
<dbReference type="GO" id="GO:0030976">
    <property type="term" value="F:thiamine pyrophosphate binding"/>
    <property type="evidence" value="ECO:0007669"/>
    <property type="project" value="InterPro"/>
</dbReference>
<evidence type="ECO:0000256" key="2">
    <source>
        <dbReference type="ARBA" id="ARBA00023052"/>
    </source>
</evidence>